<dbReference type="AlphaFoldDB" id="A0A1S1NJ39"/>
<comment type="caution">
    <text evidence="2">The sequence shown here is derived from an EMBL/GenBank/DDBJ whole genome shotgun (WGS) entry which is preliminary data.</text>
</comment>
<feature type="transmembrane region" description="Helical" evidence="1">
    <location>
        <begin position="6"/>
        <end position="27"/>
    </location>
</feature>
<evidence type="ECO:0000313" key="2">
    <source>
        <dbReference type="EMBL" id="OHV06072.1"/>
    </source>
</evidence>
<evidence type="ECO:0000313" key="3">
    <source>
        <dbReference type="Proteomes" id="UP000179734"/>
    </source>
</evidence>
<feature type="transmembrane region" description="Helical" evidence="1">
    <location>
        <begin position="114"/>
        <end position="134"/>
    </location>
</feature>
<protein>
    <submittedName>
        <fullName evidence="2">Uncharacterized protein</fullName>
    </submittedName>
</protein>
<keyword evidence="3" id="KW-1185">Reference proteome</keyword>
<keyword evidence="1" id="KW-0472">Membrane</keyword>
<evidence type="ECO:0000256" key="1">
    <source>
        <dbReference type="SAM" id="Phobius"/>
    </source>
</evidence>
<dbReference type="Proteomes" id="UP000179734">
    <property type="component" value="Unassembled WGS sequence"/>
</dbReference>
<proteinExistence type="predicted"/>
<sequence>MPGLASIVMGTAPVAGGALLGVVAGNFKGPDIRAMIKQDLDLLDRIPEQQQQRRADLQRTIDGRIDDLVATFDRGRALRAMATSLHGDWRDIVLFVCAVLFTLVWWNVDHERASWLPMFVVMVLASAVTALYALRGTWRSLSALLRRDG</sequence>
<accession>A0A1S1NJ39</accession>
<feature type="transmembrane region" description="Helical" evidence="1">
    <location>
        <begin position="89"/>
        <end position="108"/>
    </location>
</feature>
<keyword evidence="1" id="KW-0812">Transmembrane</keyword>
<reference evidence="2 3" key="1">
    <citation type="submission" date="2016-10" db="EMBL/GenBank/DDBJ databases">
        <title>Genome sequence of Mycobacterium talmonii.</title>
        <authorList>
            <person name="Greninger A.L."/>
            <person name="Elliott B."/>
            <person name="Vasireddy S."/>
            <person name="Vasireddy R."/>
        </authorList>
    </citation>
    <scope>NUCLEOTIDE SEQUENCE [LARGE SCALE GENOMIC DNA]</scope>
    <source>
        <strain evidence="3">NE-TNMC-100812</strain>
    </source>
</reference>
<organism evidence="2 3">
    <name type="scientific">Mycobacterium talmoniae</name>
    <dbReference type="NCBI Taxonomy" id="1858794"/>
    <lineage>
        <taxon>Bacteria</taxon>
        <taxon>Bacillati</taxon>
        <taxon>Actinomycetota</taxon>
        <taxon>Actinomycetes</taxon>
        <taxon>Mycobacteriales</taxon>
        <taxon>Mycobacteriaceae</taxon>
        <taxon>Mycobacterium</taxon>
    </lineage>
</organism>
<keyword evidence="1" id="KW-1133">Transmembrane helix</keyword>
<name>A0A1S1NJ39_9MYCO</name>
<gene>
    <name evidence="2" type="ORF">BKN37_03480</name>
</gene>
<dbReference type="RefSeq" id="WP_071021675.1">
    <property type="nucleotide sequence ID" value="NZ_MLQM01000009.1"/>
</dbReference>
<dbReference type="EMBL" id="MLQM01000009">
    <property type="protein sequence ID" value="OHV06072.1"/>
    <property type="molecule type" value="Genomic_DNA"/>
</dbReference>